<name>C0QSG0_PERMH</name>
<feature type="domain" description="HTH merR-type" evidence="2">
    <location>
        <begin position="12"/>
        <end position="81"/>
    </location>
</feature>
<dbReference type="NCBIfam" id="NF047375">
    <property type="entry name" value="HeatShock_HspR"/>
    <property type="match status" value="1"/>
</dbReference>
<dbReference type="PROSITE" id="PS50937">
    <property type="entry name" value="HTH_MERR_2"/>
    <property type="match status" value="1"/>
</dbReference>
<evidence type="ECO:0000313" key="3">
    <source>
        <dbReference type="EMBL" id="ACO04375.1"/>
    </source>
</evidence>
<evidence type="ECO:0000256" key="1">
    <source>
        <dbReference type="ARBA" id="ARBA00023125"/>
    </source>
</evidence>
<dbReference type="Proteomes" id="UP000001366">
    <property type="component" value="Chromosome"/>
</dbReference>
<dbReference type="SMART" id="SM00422">
    <property type="entry name" value="HTH_MERR"/>
    <property type="match status" value="1"/>
</dbReference>
<proteinExistence type="predicted"/>
<evidence type="ECO:0000313" key="4">
    <source>
        <dbReference type="Proteomes" id="UP000001366"/>
    </source>
</evidence>
<keyword evidence="1" id="KW-0238">DNA-binding</keyword>
<dbReference type="PANTHER" id="PTHR30204">
    <property type="entry name" value="REDOX-CYCLING DRUG-SENSING TRANSCRIPTIONAL ACTIVATOR SOXR"/>
    <property type="match status" value="1"/>
</dbReference>
<sequence length="142" mass="17228">MRKDKKGKKEPLYMIGAVSRMFNIHPQTLRLYEREGLLTPSRTEGKTRLYSQEDIEKLEFILFLTRELGVNLAGVDAILRMKEQMEQMQKQIEYLLEYIQEEIKRRYTGNLEEQRNALMRIPKVEITRLEDYMYNRYKKEEE</sequence>
<dbReference type="AlphaFoldDB" id="C0QSG0"/>
<dbReference type="PANTHER" id="PTHR30204:SF58">
    <property type="entry name" value="HTH-TYPE TRANSCRIPTIONAL REGULATOR YFMP"/>
    <property type="match status" value="1"/>
</dbReference>
<dbReference type="InterPro" id="IPR047057">
    <property type="entry name" value="MerR_fam"/>
</dbReference>
<dbReference type="KEGG" id="pmx:PERMA_1844"/>
<dbReference type="HOGENOM" id="CLU_060077_7_3_0"/>
<dbReference type="Gene3D" id="1.10.1660.10">
    <property type="match status" value="1"/>
</dbReference>
<dbReference type="PaxDb" id="123214-PERMA_1844"/>
<dbReference type="GO" id="GO:0003700">
    <property type="term" value="F:DNA-binding transcription factor activity"/>
    <property type="evidence" value="ECO:0007669"/>
    <property type="project" value="InterPro"/>
</dbReference>
<dbReference type="EMBL" id="CP001230">
    <property type="protein sequence ID" value="ACO04375.1"/>
    <property type="molecule type" value="Genomic_DNA"/>
</dbReference>
<dbReference type="CDD" id="cd04766">
    <property type="entry name" value="HTH_HspR"/>
    <property type="match status" value="1"/>
</dbReference>
<accession>C0QSG0</accession>
<dbReference type="GO" id="GO:0003677">
    <property type="term" value="F:DNA binding"/>
    <property type="evidence" value="ECO:0007669"/>
    <property type="project" value="UniProtKB-KW"/>
</dbReference>
<dbReference type="RefSeq" id="WP_012676613.1">
    <property type="nucleotide sequence ID" value="NC_012440.1"/>
</dbReference>
<gene>
    <name evidence="3" type="ordered locus">PERMA_1844</name>
</gene>
<dbReference type="SUPFAM" id="SSF46955">
    <property type="entry name" value="Putative DNA-binding domain"/>
    <property type="match status" value="1"/>
</dbReference>
<dbReference type="Pfam" id="PF13411">
    <property type="entry name" value="MerR_1"/>
    <property type="match status" value="1"/>
</dbReference>
<dbReference type="STRING" id="123214.PERMA_1844"/>
<organism evidence="3 4">
    <name type="scientific">Persephonella marina (strain DSM 14350 / EX-H1)</name>
    <dbReference type="NCBI Taxonomy" id="123214"/>
    <lineage>
        <taxon>Bacteria</taxon>
        <taxon>Pseudomonadati</taxon>
        <taxon>Aquificota</taxon>
        <taxon>Aquificia</taxon>
        <taxon>Aquificales</taxon>
        <taxon>Hydrogenothermaceae</taxon>
        <taxon>Persephonella</taxon>
    </lineage>
</organism>
<keyword evidence="4" id="KW-1185">Reference proteome</keyword>
<reference evidence="3 4" key="1">
    <citation type="journal article" date="2009" name="J. Bacteriol.">
        <title>Complete and draft genome sequences of six members of the Aquificales.</title>
        <authorList>
            <person name="Reysenbach A.L."/>
            <person name="Hamamura N."/>
            <person name="Podar M."/>
            <person name="Griffiths E."/>
            <person name="Ferreira S."/>
            <person name="Hochstein R."/>
            <person name="Heidelberg J."/>
            <person name="Johnson J."/>
            <person name="Mead D."/>
            <person name="Pohorille A."/>
            <person name="Sarmiento M."/>
            <person name="Schweighofer K."/>
            <person name="Seshadri R."/>
            <person name="Voytek M.A."/>
        </authorList>
    </citation>
    <scope>NUCLEOTIDE SEQUENCE [LARGE SCALE GENOMIC DNA]</scope>
    <source>
        <strain evidence="4">DSM 14350 / EX-H1</strain>
    </source>
</reference>
<dbReference type="InterPro" id="IPR009061">
    <property type="entry name" value="DNA-bd_dom_put_sf"/>
</dbReference>
<dbReference type="eggNOG" id="COG0789">
    <property type="taxonomic scope" value="Bacteria"/>
</dbReference>
<evidence type="ECO:0000259" key="2">
    <source>
        <dbReference type="PROSITE" id="PS50937"/>
    </source>
</evidence>
<protein>
    <submittedName>
        <fullName evidence="3">Transcriptional regulator</fullName>
    </submittedName>
</protein>
<dbReference type="InterPro" id="IPR000551">
    <property type="entry name" value="MerR-type_HTH_dom"/>
</dbReference>
<dbReference type="OrthoDB" id="9806513at2"/>